<dbReference type="KEGG" id="llh:I41_53690"/>
<evidence type="ECO:0008006" key="3">
    <source>
        <dbReference type="Google" id="ProtNLM"/>
    </source>
</evidence>
<keyword evidence="2" id="KW-1185">Reference proteome</keyword>
<organism evidence="1 2">
    <name type="scientific">Lacipirellula limnantheis</name>
    <dbReference type="NCBI Taxonomy" id="2528024"/>
    <lineage>
        <taxon>Bacteria</taxon>
        <taxon>Pseudomonadati</taxon>
        <taxon>Planctomycetota</taxon>
        <taxon>Planctomycetia</taxon>
        <taxon>Pirellulales</taxon>
        <taxon>Lacipirellulaceae</taxon>
        <taxon>Lacipirellula</taxon>
    </lineage>
</organism>
<proteinExistence type="predicted"/>
<dbReference type="Proteomes" id="UP000317909">
    <property type="component" value="Chromosome"/>
</dbReference>
<reference evidence="1 2" key="1">
    <citation type="submission" date="2019-02" db="EMBL/GenBank/DDBJ databases">
        <title>Deep-cultivation of Planctomycetes and their phenomic and genomic characterization uncovers novel biology.</title>
        <authorList>
            <person name="Wiegand S."/>
            <person name="Jogler M."/>
            <person name="Boedeker C."/>
            <person name="Pinto D."/>
            <person name="Vollmers J."/>
            <person name="Rivas-Marin E."/>
            <person name="Kohn T."/>
            <person name="Peeters S.H."/>
            <person name="Heuer A."/>
            <person name="Rast P."/>
            <person name="Oberbeckmann S."/>
            <person name="Bunk B."/>
            <person name="Jeske O."/>
            <person name="Meyerdierks A."/>
            <person name="Storesund J.E."/>
            <person name="Kallscheuer N."/>
            <person name="Luecker S."/>
            <person name="Lage O.M."/>
            <person name="Pohl T."/>
            <person name="Merkel B.J."/>
            <person name="Hornburger P."/>
            <person name="Mueller R.-W."/>
            <person name="Bruemmer F."/>
            <person name="Labrenz M."/>
            <person name="Spormann A.M."/>
            <person name="Op den Camp H."/>
            <person name="Overmann J."/>
            <person name="Amann R."/>
            <person name="Jetten M.S.M."/>
            <person name="Mascher T."/>
            <person name="Medema M.H."/>
            <person name="Devos D.P."/>
            <person name="Kaster A.-K."/>
            <person name="Ovreas L."/>
            <person name="Rohde M."/>
            <person name="Galperin M.Y."/>
            <person name="Jogler C."/>
        </authorList>
    </citation>
    <scope>NUCLEOTIDE SEQUENCE [LARGE SCALE GENOMIC DNA]</scope>
    <source>
        <strain evidence="1 2">I41</strain>
    </source>
</reference>
<sequence>MTAIMKYDELANLADDPREMFQEVAHALVAAGELHRLFDLRLLQERHRHGLPLDRRTPIDDVEEPLRSQVEAGYLAACREVGELLLESGRLREAWMYLRPAGDKFSIRKRLASAVLDDQRADELIELALFEGIDPERGYAWLLSRNGTCNSITTLDGMSQQLDAADVRACAGVLLRHVYRELHGNLRGHYNKLKGSPPPSESSVGQLIDQYPELLAGGNYHLDVSHLQSTVRYARLLTDSALVEKAYEISDYGSRLPTDLQYPGEAPFEDLFAAHRRWFGALLGRDVEEAIQYFETKARSEGDDPRSTAAVETLLILLLRLERADEALAAYRELVTKERELSTHAPTLLELARASGNWERYETICRERDDLLGYASGLLARHA</sequence>
<protein>
    <recommendedName>
        <fullName evidence="3">Tetratricopeptide repeat protein</fullName>
    </recommendedName>
</protein>
<evidence type="ECO:0000313" key="2">
    <source>
        <dbReference type="Proteomes" id="UP000317909"/>
    </source>
</evidence>
<dbReference type="OrthoDB" id="255759at2"/>
<accession>A0A517U681</accession>
<dbReference type="AlphaFoldDB" id="A0A517U681"/>
<gene>
    <name evidence="1" type="ORF">I41_53690</name>
</gene>
<dbReference type="RefSeq" id="WP_145435873.1">
    <property type="nucleotide sequence ID" value="NZ_CP036339.1"/>
</dbReference>
<dbReference type="EMBL" id="CP036339">
    <property type="protein sequence ID" value="QDT76124.1"/>
    <property type="molecule type" value="Genomic_DNA"/>
</dbReference>
<name>A0A517U681_9BACT</name>
<evidence type="ECO:0000313" key="1">
    <source>
        <dbReference type="EMBL" id="QDT76124.1"/>
    </source>
</evidence>